<dbReference type="STRING" id="9541.ENSMFAP00000014396"/>
<dbReference type="GeneTree" id="ENSGT00950000182967"/>
<dbReference type="Bgee" id="ENSMFAG00000030351">
    <property type="expression patterns" value="Expressed in colon and 3 other cell types or tissues"/>
</dbReference>
<dbReference type="GO" id="GO:0071280">
    <property type="term" value="P:cellular response to copper ion"/>
    <property type="evidence" value="ECO:0007669"/>
    <property type="project" value="TreeGrafter"/>
</dbReference>
<dbReference type="GO" id="GO:0010273">
    <property type="term" value="P:detoxification of copper ion"/>
    <property type="evidence" value="ECO:0007669"/>
    <property type="project" value="TreeGrafter"/>
</dbReference>
<reference evidence="5 6" key="1">
    <citation type="submission" date="2013-03" db="EMBL/GenBank/DDBJ databases">
        <authorList>
            <person name="Warren W."/>
            <person name="Wilson R.K."/>
        </authorList>
    </citation>
    <scope>NUCLEOTIDE SEQUENCE</scope>
</reference>
<dbReference type="GO" id="GO:0071294">
    <property type="term" value="P:cellular response to zinc ion"/>
    <property type="evidence" value="ECO:0007669"/>
    <property type="project" value="TreeGrafter"/>
</dbReference>
<dbReference type="GO" id="GO:0006882">
    <property type="term" value="P:intracellular zinc ion homeostasis"/>
    <property type="evidence" value="ECO:0007669"/>
    <property type="project" value="TreeGrafter"/>
</dbReference>
<dbReference type="GO" id="GO:0005634">
    <property type="term" value="C:nucleus"/>
    <property type="evidence" value="ECO:0007669"/>
    <property type="project" value="TreeGrafter"/>
</dbReference>
<evidence type="ECO:0000256" key="3">
    <source>
        <dbReference type="ARBA" id="ARBA00022851"/>
    </source>
</evidence>
<dbReference type="PANTHER" id="PTHR23299:SF51">
    <property type="entry name" value="METALLOTHIONEIN-1B"/>
    <property type="match status" value="1"/>
</dbReference>
<dbReference type="Proteomes" id="UP000233100">
    <property type="component" value="Chromosome 15"/>
</dbReference>
<evidence type="ECO:0000256" key="2">
    <source>
        <dbReference type="ARBA" id="ARBA00022723"/>
    </source>
</evidence>
<keyword evidence="3 4" id="KW-0480">Metal-thiolate cluster</keyword>
<dbReference type="Gene3D" id="4.10.10.10">
    <property type="entry name" value="Metallothionein Isoform II"/>
    <property type="match status" value="1"/>
</dbReference>
<protein>
    <recommendedName>
        <fullName evidence="4">Metallothionein</fullName>
    </recommendedName>
</protein>
<reference evidence="5" key="2">
    <citation type="submission" date="2025-08" db="UniProtKB">
        <authorList>
            <consortium name="Ensembl"/>
        </authorList>
    </citation>
    <scope>IDENTIFICATION</scope>
</reference>
<dbReference type="PROSITE" id="PS00203">
    <property type="entry name" value="METALLOTHIONEIN_VRT"/>
    <property type="match status" value="1"/>
</dbReference>
<comment type="similarity">
    <text evidence="1 4">Belongs to the metallothionein superfamily. Type 1 family.</text>
</comment>
<comment type="function">
    <text evidence="4">Metallothioneins have a high content of cysteine residues that bind various heavy metals.</text>
</comment>
<dbReference type="Ensembl" id="ENSMFAT00000064884.2">
    <property type="protein sequence ID" value="ENSMFAP00000014396.2"/>
    <property type="gene ID" value="ENSMFAG00000030351.2"/>
</dbReference>
<dbReference type="InterPro" id="IPR018064">
    <property type="entry name" value="Metalthion_vert_metal_BS"/>
</dbReference>
<dbReference type="GO" id="GO:0005737">
    <property type="term" value="C:cytoplasm"/>
    <property type="evidence" value="ECO:0007669"/>
    <property type="project" value="TreeGrafter"/>
</dbReference>
<name>A0A2K5UPN8_MACFA</name>
<reference evidence="5" key="3">
    <citation type="submission" date="2025-09" db="UniProtKB">
        <authorList>
            <consortium name="Ensembl"/>
        </authorList>
    </citation>
    <scope>IDENTIFICATION</scope>
</reference>
<dbReference type="Pfam" id="PF00131">
    <property type="entry name" value="Metallothio"/>
    <property type="match status" value="1"/>
</dbReference>
<dbReference type="GO" id="GO:0071276">
    <property type="term" value="P:cellular response to cadmium ion"/>
    <property type="evidence" value="ECO:0007669"/>
    <property type="project" value="TreeGrafter"/>
</dbReference>
<dbReference type="PANTHER" id="PTHR23299">
    <property type="entry name" value="METALLOTHIONEIN"/>
    <property type="match status" value="1"/>
</dbReference>
<evidence type="ECO:0000313" key="6">
    <source>
        <dbReference type="Proteomes" id="UP000233100"/>
    </source>
</evidence>
<dbReference type="AlphaFoldDB" id="A0A2K5UPN8"/>
<proteinExistence type="inferred from homology"/>
<evidence type="ECO:0000256" key="4">
    <source>
        <dbReference type="RuleBase" id="RU000621"/>
    </source>
</evidence>
<keyword evidence="2 4" id="KW-0479">Metal-binding</keyword>
<dbReference type="InterPro" id="IPR017854">
    <property type="entry name" value="Metalthion_dom_sf"/>
</dbReference>
<evidence type="ECO:0000256" key="1">
    <source>
        <dbReference type="ARBA" id="ARBA00007283"/>
    </source>
</evidence>
<dbReference type="InterPro" id="IPR023587">
    <property type="entry name" value="Metalthion_dom_sf_vert"/>
</dbReference>
<dbReference type="VEuPathDB" id="HostDB:ENSMFAG00000030351"/>
<accession>A0A2K5UPN8</accession>
<dbReference type="FunFam" id="4.10.10.10:FF:000001">
    <property type="entry name" value="Metallothionein"/>
    <property type="match status" value="1"/>
</dbReference>
<dbReference type="GO" id="GO:0046872">
    <property type="term" value="F:metal ion binding"/>
    <property type="evidence" value="ECO:0007669"/>
    <property type="project" value="UniProtKB-KW"/>
</dbReference>
<evidence type="ECO:0000313" key="5">
    <source>
        <dbReference type="Ensembl" id="ENSMFAP00000014396.2"/>
    </source>
</evidence>
<sequence>MDDFMRNTTGSSCTCAGSCKCKECKCTSCKKSCSCCPGGCASCAQGCICKGASEKCSCCAWCGDSPAPRCK</sequence>
<dbReference type="SUPFAM" id="SSF57868">
    <property type="entry name" value="Metallothionein"/>
    <property type="match status" value="1"/>
</dbReference>
<dbReference type="InterPro" id="IPR000006">
    <property type="entry name" value="Metalthion_vert"/>
</dbReference>
<organism evidence="5 6">
    <name type="scientific">Macaca fascicularis</name>
    <name type="common">Crab-eating macaque</name>
    <name type="synonym">Cynomolgus monkey</name>
    <dbReference type="NCBI Taxonomy" id="9541"/>
    <lineage>
        <taxon>Eukaryota</taxon>
        <taxon>Metazoa</taxon>
        <taxon>Chordata</taxon>
        <taxon>Craniata</taxon>
        <taxon>Vertebrata</taxon>
        <taxon>Euteleostomi</taxon>
        <taxon>Mammalia</taxon>
        <taxon>Eutheria</taxon>
        <taxon>Euarchontoglires</taxon>
        <taxon>Primates</taxon>
        <taxon>Haplorrhini</taxon>
        <taxon>Catarrhini</taxon>
        <taxon>Cercopithecidae</taxon>
        <taxon>Cercopithecinae</taxon>
        <taxon>Macaca</taxon>
    </lineage>
</organism>
<keyword evidence="6" id="KW-1185">Reference proteome</keyword>